<accession>A0A0K2VHH8</accession>
<evidence type="ECO:0000313" key="1">
    <source>
        <dbReference type="EMBL" id="CDW49830.1"/>
    </source>
</evidence>
<protein>
    <submittedName>
        <fullName evidence="1">Uncharacterized protein</fullName>
    </submittedName>
</protein>
<proteinExistence type="predicted"/>
<dbReference type="AlphaFoldDB" id="A0A0K2VHH8"/>
<organism evidence="1">
    <name type="scientific">Lepeophtheirus salmonis</name>
    <name type="common">Salmon louse</name>
    <name type="synonym">Caligus salmonis</name>
    <dbReference type="NCBI Taxonomy" id="72036"/>
    <lineage>
        <taxon>Eukaryota</taxon>
        <taxon>Metazoa</taxon>
        <taxon>Ecdysozoa</taxon>
        <taxon>Arthropoda</taxon>
        <taxon>Crustacea</taxon>
        <taxon>Multicrustacea</taxon>
        <taxon>Hexanauplia</taxon>
        <taxon>Copepoda</taxon>
        <taxon>Siphonostomatoida</taxon>
        <taxon>Caligidae</taxon>
        <taxon>Lepeophtheirus</taxon>
    </lineage>
</organism>
<dbReference type="EMBL" id="HACA01032469">
    <property type="protein sequence ID" value="CDW49830.1"/>
    <property type="molecule type" value="Transcribed_RNA"/>
</dbReference>
<reference evidence="1" key="1">
    <citation type="submission" date="2014-05" db="EMBL/GenBank/DDBJ databases">
        <authorList>
            <person name="Chronopoulou M."/>
        </authorList>
    </citation>
    <scope>NUCLEOTIDE SEQUENCE</scope>
    <source>
        <tissue evidence="1">Whole organism</tissue>
    </source>
</reference>
<feature type="non-terminal residue" evidence="1">
    <location>
        <position position="1"/>
    </location>
</feature>
<name>A0A0K2VHH8_LEPSM</name>
<sequence>HRCCIFKDQGPLLICFNTLQRRGCIGKLLGTIPVKFFHLSENKRTGWGVFLHIVRVLDAQGSSSCGF</sequence>